<organism evidence="2 3">
    <name type="scientific">Sulfuriferula multivorans</name>
    <dbReference type="NCBI Taxonomy" id="1559896"/>
    <lineage>
        <taxon>Bacteria</taxon>
        <taxon>Pseudomonadati</taxon>
        <taxon>Pseudomonadota</taxon>
        <taxon>Betaproteobacteria</taxon>
        <taxon>Nitrosomonadales</taxon>
        <taxon>Sulfuricellaceae</taxon>
        <taxon>Sulfuriferula</taxon>
    </lineage>
</organism>
<name>A0A7C9TB76_9PROT</name>
<protein>
    <submittedName>
        <fullName evidence="2">Uncharacterized protein</fullName>
    </submittedName>
</protein>
<evidence type="ECO:0000313" key="2">
    <source>
        <dbReference type="EMBL" id="NDP48885.1"/>
    </source>
</evidence>
<dbReference type="AlphaFoldDB" id="A0A7C9TB76"/>
<sequence>MHTFIHNMLWCRRGTGTNSSFLTAHVNKQSASFPVFFGGRKKLKSNQSFCRTGRSKNKQGNGWMRAGAAYLPTRPVNTLNLSLLASTDMPRSAQKLLNPDAPPTLKRSADKSRMAEPG</sequence>
<dbReference type="Proteomes" id="UP000483432">
    <property type="component" value="Unassembled WGS sequence"/>
</dbReference>
<comment type="caution">
    <text evidence="2">The sequence shown here is derived from an EMBL/GenBank/DDBJ whole genome shotgun (WGS) entry which is preliminary data.</text>
</comment>
<feature type="region of interest" description="Disordered" evidence="1">
    <location>
        <begin position="90"/>
        <end position="118"/>
    </location>
</feature>
<dbReference type="EMBL" id="JAAFGW010000175">
    <property type="protein sequence ID" value="NDP48885.1"/>
    <property type="molecule type" value="Genomic_DNA"/>
</dbReference>
<evidence type="ECO:0000256" key="1">
    <source>
        <dbReference type="SAM" id="MobiDB-lite"/>
    </source>
</evidence>
<feature type="compositionally biased region" description="Basic and acidic residues" evidence="1">
    <location>
        <begin position="107"/>
        <end position="118"/>
    </location>
</feature>
<gene>
    <name evidence="2" type="ORF">GZ085_10975</name>
</gene>
<reference evidence="2 3" key="1">
    <citation type="submission" date="2019-09" db="EMBL/GenBank/DDBJ databases">
        <title>H2 Metabolism Revealed by Metagenomic Analysis in Subglacial Sediment of East Antarctica.</title>
        <authorList>
            <person name="Yang Z."/>
            <person name="Zhang Y."/>
            <person name="Lv Y."/>
            <person name="Yan W."/>
            <person name="Xiao X."/>
            <person name="Sun B."/>
            <person name="Ma H."/>
        </authorList>
    </citation>
    <scope>NUCLEOTIDE SEQUENCE [LARGE SCALE GENOMIC DNA]</scope>
    <source>
        <strain evidence="2">Bin2_2</strain>
    </source>
</reference>
<evidence type="ECO:0000313" key="3">
    <source>
        <dbReference type="Proteomes" id="UP000483432"/>
    </source>
</evidence>
<accession>A0A7C9TB76</accession>
<proteinExistence type="predicted"/>